<evidence type="ECO:0000256" key="1">
    <source>
        <dbReference type="SAM" id="MobiDB-lite"/>
    </source>
</evidence>
<dbReference type="EMBL" id="LAZR01000153">
    <property type="protein sequence ID" value="KKN85912.1"/>
    <property type="molecule type" value="Genomic_DNA"/>
</dbReference>
<gene>
    <name evidence="2" type="ORF">LCGC14_0273240</name>
</gene>
<feature type="compositionally biased region" description="Basic and acidic residues" evidence="1">
    <location>
        <begin position="92"/>
        <end position="103"/>
    </location>
</feature>
<feature type="region of interest" description="Disordered" evidence="1">
    <location>
        <begin position="82"/>
        <end position="103"/>
    </location>
</feature>
<reference evidence="2" key="1">
    <citation type="journal article" date="2015" name="Nature">
        <title>Complex archaea that bridge the gap between prokaryotes and eukaryotes.</title>
        <authorList>
            <person name="Spang A."/>
            <person name="Saw J.H."/>
            <person name="Jorgensen S.L."/>
            <person name="Zaremba-Niedzwiedzka K."/>
            <person name="Martijn J."/>
            <person name="Lind A.E."/>
            <person name="van Eijk R."/>
            <person name="Schleper C."/>
            <person name="Guy L."/>
            <person name="Ettema T.J."/>
        </authorList>
    </citation>
    <scope>NUCLEOTIDE SEQUENCE</scope>
</reference>
<comment type="caution">
    <text evidence="2">The sequence shown here is derived from an EMBL/GenBank/DDBJ whole genome shotgun (WGS) entry which is preliminary data.</text>
</comment>
<protein>
    <submittedName>
        <fullName evidence="2">Uncharacterized protein</fullName>
    </submittedName>
</protein>
<evidence type="ECO:0000313" key="2">
    <source>
        <dbReference type="EMBL" id="KKN85912.1"/>
    </source>
</evidence>
<name>A0A0F9UEX9_9ZZZZ</name>
<sequence length="103" mass="10903">MTEHADIGHGFSIDMNRLPPEMVVVNCAGCRTVLRVDPQNKWKGEAVPQRVRGRIKGKPFCSGCLDVSGAGISGLAGGMATDFGTPSPWHENSQRAAEDAPGV</sequence>
<organism evidence="2">
    <name type="scientific">marine sediment metagenome</name>
    <dbReference type="NCBI Taxonomy" id="412755"/>
    <lineage>
        <taxon>unclassified sequences</taxon>
        <taxon>metagenomes</taxon>
        <taxon>ecological metagenomes</taxon>
    </lineage>
</organism>
<dbReference type="AlphaFoldDB" id="A0A0F9UEX9"/>
<accession>A0A0F9UEX9</accession>
<proteinExistence type="predicted"/>